<feature type="domain" description="Dipeptidylpeptidase IV N-terminal" evidence="3">
    <location>
        <begin position="44"/>
        <end position="126"/>
    </location>
</feature>
<dbReference type="Pfam" id="PF00930">
    <property type="entry name" value="DPPIV_N"/>
    <property type="match status" value="1"/>
</dbReference>
<name>A0A2A6RF98_9CHLR</name>
<dbReference type="GO" id="GO:0006508">
    <property type="term" value="P:proteolysis"/>
    <property type="evidence" value="ECO:0007669"/>
    <property type="project" value="InterPro"/>
</dbReference>
<dbReference type="InterPro" id="IPR011042">
    <property type="entry name" value="6-blade_b-propeller_TolB-like"/>
</dbReference>
<dbReference type="EMBL" id="NQWI01000107">
    <property type="protein sequence ID" value="PDW01804.1"/>
    <property type="molecule type" value="Genomic_DNA"/>
</dbReference>
<sequence length="434" mass="47595">MPNLRIIYIYLILLLTLIFTTVPPPTHAAPRMPETGQVAYLERGDIILLDLASQTTSRLTDDGSIQQFAWAPDGTRIAYSSNAFSEGDIFLLDLNNATTQQITRSPEKEYLPAFTPNGVLTFVREEAIVFDRPMPGPPQHVIALDANGAERLRYTLEGGYLNDLSWATEDRMALAVTFCCDASFNVWVIDLVTQEVDFIRDYFACFALINTGQWLNPNTLVFAARVNCYEETPSEYYDGNGIYILTSGSRPQQIYADIDPDHTFSIYELSIDPTNDWLIFSRSAFDSPTVLWTMPSSGGEPEPLVVHSQPGGMNPRWRPAVAPSMPTHEPPPPSPVIAPPTEVPPPPPIIDPPAEVPPEAPPPEAPPAQPVIPAPAEPPASASVPPAEPAQAQQDAPRTQGFNLILLLLIMALFLGSAFLIAFGGVLLWLRQRG</sequence>
<dbReference type="PANTHER" id="PTHR36842:SF1">
    <property type="entry name" value="PROTEIN TOLB"/>
    <property type="match status" value="1"/>
</dbReference>
<feature type="compositionally biased region" description="Pro residues" evidence="1">
    <location>
        <begin position="328"/>
        <end position="378"/>
    </location>
</feature>
<evidence type="ECO:0000313" key="5">
    <source>
        <dbReference type="Proteomes" id="UP000220527"/>
    </source>
</evidence>
<evidence type="ECO:0000259" key="3">
    <source>
        <dbReference type="Pfam" id="PF00930"/>
    </source>
</evidence>
<gene>
    <name evidence="4" type="ORF">CJ255_17230</name>
</gene>
<keyword evidence="2" id="KW-0472">Membrane</keyword>
<feature type="region of interest" description="Disordered" evidence="1">
    <location>
        <begin position="296"/>
        <end position="395"/>
    </location>
</feature>
<keyword evidence="2" id="KW-1133">Transmembrane helix</keyword>
<organism evidence="4 5">
    <name type="scientific">Candidatus Viridilinea mediisalina</name>
    <dbReference type="NCBI Taxonomy" id="2024553"/>
    <lineage>
        <taxon>Bacteria</taxon>
        <taxon>Bacillati</taxon>
        <taxon>Chloroflexota</taxon>
        <taxon>Chloroflexia</taxon>
        <taxon>Chloroflexales</taxon>
        <taxon>Chloroflexineae</taxon>
        <taxon>Oscillochloridaceae</taxon>
        <taxon>Candidatus Viridilinea</taxon>
    </lineage>
</organism>
<dbReference type="Gene3D" id="2.120.10.30">
    <property type="entry name" value="TolB, C-terminal domain"/>
    <property type="match status" value="1"/>
</dbReference>
<evidence type="ECO:0000256" key="1">
    <source>
        <dbReference type="SAM" id="MobiDB-lite"/>
    </source>
</evidence>
<evidence type="ECO:0000313" key="4">
    <source>
        <dbReference type="EMBL" id="PDW01804.1"/>
    </source>
</evidence>
<keyword evidence="2" id="KW-0812">Transmembrane</keyword>
<keyword evidence="5" id="KW-1185">Reference proteome</keyword>
<dbReference type="Proteomes" id="UP000220527">
    <property type="component" value="Unassembled WGS sequence"/>
</dbReference>
<dbReference type="SUPFAM" id="SSF82171">
    <property type="entry name" value="DPP6 N-terminal domain-like"/>
    <property type="match status" value="1"/>
</dbReference>
<dbReference type="AlphaFoldDB" id="A0A2A6RF98"/>
<dbReference type="PANTHER" id="PTHR36842">
    <property type="entry name" value="PROTEIN TOLB HOMOLOG"/>
    <property type="match status" value="1"/>
</dbReference>
<reference evidence="5" key="1">
    <citation type="submission" date="2017-08" db="EMBL/GenBank/DDBJ databases">
        <authorList>
            <person name="Grouzdev D.S."/>
            <person name="Gaisin V.A."/>
            <person name="Rysina M.S."/>
            <person name="Gorlenko V.M."/>
        </authorList>
    </citation>
    <scope>NUCLEOTIDE SEQUENCE [LARGE SCALE GENOMIC DNA]</scope>
    <source>
        <strain evidence="5">Kir15-3F</strain>
    </source>
</reference>
<dbReference type="InterPro" id="IPR002469">
    <property type="entry name" value="Peptidase_S9B_N"/>
</dbReference>
<dbReference type="RefSeq" id="WP_097645340.1">
    <property type="nucleotide sequence ID" value="NZ_NQWI01000107.1"/>
</dbReference>
<proteinExistence type="predicted"/>
<comment type="caution">
    <text evidence="4">The sequence shown here is derived from an EMBL/GenBank/DDBJ whole genome shotgun (WGS) entry which is preliminary data.</text>
</comment>
<protein>
    <recommendedName>
        <fullName evidence="3">Dipeptidylpeptidase IV N-terminal domain-containing protein</fullName>
    </recommendedName>
</protein>
<dbReference type="OrthoDB" id="147551at2"/>
<evidence type="ECO:0000256" key="2">
    <source>
        <dbReference type="SAM" id="Phobius"/>
    </source>
</evidence>
<feature type="transmembrane region" description="Helical" evidence="2">
    <location>
        <begin position="404"/>
        <end position="430"/>
    </location>
</feature>
<feature type="compositionally biased region" description="Low complexity" evidence="1">
    <location>
        <begin position="379"/>
        <end position="395"/>
    </location>
</feature>
<accession>A0A2A6RF98</accession>